<dbReference type="RefSeq" id="WP_187221537.1">
    <property type="nucleotide sequence ID" value="NZ_JABVED010000010.1"/>
</dbReference>
<evidence type="ECO:0000313" key="1">
    <source>
        <dbReference type="EMBL" id="MBC6449050.1"/>
    </source>
</evidence>
<dbReference type="Proteomes" id="UP000734823">
    <property type="component" value="Unassembled WGS sequence"/>
</dbReference>
<comment type="caution">
    <text evidence="1">The sequence shown here is derived from an EMBL/GenBank/DDBJ whole genome shotgun (WGS) entry which is preliminary data.</text>
</comment>
<evidence type="ECO:0000313" key="2">
    <source>
        <dbReference type="Proteomes" id="UP000734823"/>
    </source>
</evidence>
<dbReference type="EMBL" id="JABVED010000010">
    <property type="protein sequence ID" value="MBC6449050.1"/>
    <property type="molecule type" value="Genomic_DNA"/>
</dbReference>
<keyword evidence="2" id="KW-1185">Reference proteome</keyword>
<sequence length="51" mass="5631">MSKWEKLPDRVPPEGWVADVDTSTFDSTLAADADAEVREARNVLERGGWGV</sequence>
<name>A0ABR7L8L9_9PSEU</name>
<protein>
    <submittedName>
        <fullName evidence="1">Uncharacterized protein</fullName>
    </submittedName>
</protein>
<organism evidence="1 2">
    <name type="scientific">Actinokineospora xionganensis</name>
    <dbReference type="NCBI Taxonomy" id="2684470"/>
    <lineage>
        <taxon>Bacteria</taxon>
        <taxon>Bacillati</taxon>
        <taxon>Actinomycetota</taxon>
        <taxon>Actinomycetes</taxon>
        <taxon>Pseudonocardiales</taxon>
        <taxon>Pseudonocardiaceae</taxon>
        <taxon>Actinokineospora</taxon>
    </lineage>
</organism>
<reference evidence="1 2" key="1">
    <citation type="submission" date="2020-06" db="EMBL/GenBank/DDBJ databases">
        <title>Actinokineospora xiongansis sp. nov., isolated from soil of Baiyangdian.</title>
        <authorList>
            <person name="Zhang X."/>
        </authorList>
    </citation>
    <scope>NUCLEOTIDE SEQUENCE [LARGE SCALE GENOMIC DNA]</scope>
    <source>
        <strain evidence="1 2">HBU206404</strain>
    </source>
</reference>
<gene>
    <name evidence="1" type="ORF">GPZ80_17935</name>
</gene>
<proteinExistence type="predicted"/>
<accession>A0ABR7L8L9</accession>